<dbReference type="AlphaFoldDB" id="A0A4R0K0M1"/>
<gene>
    <name evidence="1" type="ORF">E0H75_07105</name>
</gene>
<sequence>MDIKAPTFLPYLLSKEPRTPVELIRIALRERDKRPVSNYREWRQALLADLAGGRIRARTRRDLQPISTEIQRRSRGDAAVSLHLSYAADWKALAATLTGNPLRLLAGLKLDAGADDKALGFRLASVLPGRDCGG</sequence>
<dbReference type="Proteomes" id="UP000293342">
    <property type="component" value="Unassembled WGS sequence"/>
</dbReference>
<protein>
    <submittedName>
        <fullName evidence="1">Uncharacterized protein</fullName>
    </submittedName>
</protein>
<evidence type="ECO:0000313" key="2">
    <source>
        <dbReference type="Proteomes" id="UP000293342"/>
    </source>
</evidence>
<reference evidence="1 2" key="1">
    <citation type="submission" date="2019-02" db="EMBL/GenBank/DDBJ databases">
        <title>Kribbella capetownensis sp. nov. and Kribbella speibonae sp. nov., isolated from soil.</title>
        <authorList>
            <person name="Curtis S.M."/>
            <person name="Norton I."/>
            <person name="Everest G.J."/>
            <person name="Meyers P.R."/>
        </authorList>
    </citation>
    <scope>NUCLEOTIDE SEQUENCE [LARGE SCALE GENOMIC DNA]</scope>
    <source>
        <strain evidence="1 2">YM53</strain>
    </source>
</reference>
<comment type="caution">
    <text evidence="1">The sequence shown here is derived from an EMBL/GenBank/DDBJ whole genome shotgun (WGS) entry which is preliminary data.</text>
</comment>
<dbReference type="RefSeq" id="WP_131512364.1">
    <property type="nucleotide sequence ID" value="NZ_SJKD01000001.1"/>
</dbReference>
<name>A0A4R0K0M1_9ACTN</name>
<organism evidence="1 2">
    <name type="scientific">Kribbella capetownensis</name>
    <dbReference type="NCBI Taxonomy" id="1572659"/>
    <lineage>
        <taxon>Bacteria</taxon>
        <taxon>Bacillati</taxon>
        <taxon>Actinomycetota</taxon>
        <taxon>Actinomycetes</taxon>
        <taxon>Propionibacteriales</taxon>
        <taxon>Kribbellaceae</taxon>
        <taxon>Kribbella</taxon>
    </lineage>
</organism>
<proteinExistence type="predicted"/>
<accession>A0A4R0K0M1</accession>
<dbReference type="EMBL" id="SJKD01000001">
    <property type="protein sequence ID" value="TCC53451.1"/>
    <property type="molecule type" value="Genomic_DNA"/>
</dbReference>
<keyword evidence="2" id="KW-1185">Reference proteome</keyword>
<evidence type="ECO:0000313" key="1">
    <source>
        <dbReference type="EMBL" id="TCC53451.1"/>
    </source>
</evidence>